<dbReference type="AlphaFoldDB" id="A0A1D2N6R6"/>
<gene>
    <name evidence="2" type="ORF">Ocin01_05725</name>
</gene>
<feature type="compositionally biased region" description="Basic residues" evidence="1">
    <location>
        <begin position="1"/>
        <end position="10"/>
    </location>
</feature>
<dbReference type="Proteomes" id="UP000094527">
    <property type="component" value="Unassembled WGS sequence"/>
</dbReference>
<proteinExistence type="predicted"/>
<accession>A0A1D2N6R6</accession>
<name>A0A1D2N6R6_ORCCI</name>
<comment type="caution">
    <text evidence="2">The sequence shown here is derived from an EMBL/GenBank/DDBJ whole genome shotgun (WGS) entry which is preliminary data.</text>
</comment>
<feature type="compositionally biased region" description="Basic and acidic residues" evidence="1">
    <location>
        <begin position="11"/>
        <end position="36"/>
    </location>
</feature>
<protein>
    <submittedName>
        <fullName evidence="2">Uncharacterized protein</fullName>
    </submittedName>
</protein>
<dbReference type="EMBL" id="LJIJ01000179">
    <property type="protein sequence ID" value="ODN00963.1"/>
    <property type="molecule type" value="Genomic_DNA"/>
</dbReference>
<keyword evidence="3" id="KW-1185">Reference proteome</keyword>
<reference evidence="2 3" key="1">
    <citation type="journal article" date="2016" name="Genome Biol. Evol.">
        <title>Gene Family Evolution Reflects Adaptation to Soil Environmental Stressors in the Genome of the Collembolan Orchesella cincta.</title>
        <authorList>
            <person name="Faddeeva-Vakhrusheva A."/>
            <person name="Derks M.F."/>
            <person name="Anvar S.Y."/>
            <person name="Agamennone V."/>
            <person name="Suring W."/>
            <person name="Smit S."/>
            <person name="van Straalen N.M."/>
            <person name="Roelofs D."/>
        </authorList>
    </citation>
    <scope>NUCLEOTIDE SEQUENCE [LARGE SCALE GENOMIC DNA]</scope>
    <source>
        <tissue evidence="2">Mixed pool</tissue>
    </source>
</reference>
<sequence>MKKRKRKRKIPTKEKHGKKDKDAADEAKERTKSMLKEEEVWVEPEYNSDEFISKPIRTSDSVPNNILKF</sequence>
<feature type="region of interest" description="Disordered" evidence="1">
    <location>
        <begin position="1"/>
        <end position="36"/>
    </location>
</feature>
<evidence type="ECO:0000313" key="3">
    <source>
        <dbReference type="Proteomes" id="UP000094527"/>
    </source>
</evidence>
<evidence type="ECO:0000313" key="2">
    <source>
        <dbReference type="EMBL" id="ODN00963.1"/>
    </source>
</evidence>
<evidence type="ECO:0000256" key="1">
    <source>
        <dbReference type="SAM" id="MobiDB-lite"/>
    </source>
</evidence>
<organism evidence="2 3">
    <name type="scientific">Orchesella cincta</name>
    <name type="common">Springtail</name>
    <name type="synonym">Podura cincta</name>
    <dbReference type="NCBI Taxonomy" id="48709"/>
    <lineage>
        <taxon>Eukaryota</taxon>
        <taxon>Metazoa</taxon>
        <taxon>Ecdysozoa</taxon>
        <taxon>Arthropoda</taxon>
        <taxon>Hexapoda</taxon>
        <taxon>Collembola</taxon>
        <taxon>Entomobryomorpha</taxon>
        <taxon>Entomobryoidea</taxon>
        <taxon>Orchesellidae</taxon>
        <taxon>Orchesellinae</taxon>
        <taxon>Orchesella</taxon>
    </lineage>
</organism>